<evidence type="ECO:0000256" key="7">
    <source>
        <dbReference type="ARBA" id="ARBA00022605"/>
    </source>
</evidence>
<evidence type="ECO:0000256" key="11">
    <source>
        <dbReference type="ARBA" id="ARBA00047481"/>
    </source>
</evidence>
<gene>
    <name evidence="14" type="primary">hisC</name>
    <name evidence="14" type="ORF">Lery_1000</name>
</gene>
<evidence type="ECO:0000256" key="4">
    <source>
        <dbReference type="ARBA" id="ARBA00011738"/>
    </source>
</evidence>
<dbReference type="UniPathway" id="UPA00031">
    <property type="reaction ID" value="UER00012"/>
</dbReference>
<dbReference type="InterPro" id="IPR015421">
    <property type="entry name" value="PyrdxlP-dep_Trfase_major"/>
</dbReference>
<evidence type="ECO:0000256" key="12">
    <source>
        <dbReference type="RuleBase" id="RU003693"/>
    </source>
</evidence>
<keyword evidence="10" id="KW-0368">Histidine biosynthesis</keyword>
<keyword evidence="9 12" id="KW-0663">Pyridoxal phosphate</keyword>
<evidence type="ECO:0000256" key="3">
    <source>
        <dbReference type="ARBA" id="ARBA00007970"/>
    </source>
</evidence>
<dbReference type="STRING" id="448.Lery_1000"/>
<evidence type="ECO:0000259" key="13">
    <source>
        <dbReference type="Pfam" id="PF00155"/>
    </source>
</evidence>
<evidence type="ECO:0000256" key="9">
    <source>
        <dbReference type="ARBA" id="ARBA00022898"/>
    </source>
</evidence>
<organism evidence="14 15">
    <name type="scientific">Legionella erythra</name>
    <dbReference type="NCBI Taxonomy" id="448"/>
    <lineage>
        <taxon>Bacteria</taxon>
        <taxon>Pseudomonadati</taxon>
        <taxon>Pseudomonadota</taxon>
        <taxon>Gammaproteobacteria</taxon>
        <taxon>Legionellales</taxon>
        <taxon>Legionellaceae</taxon>
        <taxon>Legionella</taxon>
    </lineage>
</organism>
<keyword evidence="7" id="KW-0028">Amino-acid biosynthesis</keyword>
<evidence type="ECO:0000256" key="2">
    <source>
        <dbReference type="ARBA" id="ARBA00005011"/>
    </source>
</evidence>
<feature type="domain" description="Aminotransferase class I/classII large" evidence="13">
    <location>
        <begin position="42"/>
        <end position="346"/>
    </location>
</feature>
<comment type="similarity">
    <text evidence="3">Belongs to the class-II pyridoxal-phosphate-dependent aminotransferase family. Histidinol-phosphate aminotransferase subfamily.</text>
</comment>
<evidence type="ECO:0000256" key="1">
    <source>
        <dbReference type="ARBA" id="ARBA00001933"/>
    </source>
</evidence>
<dbReference type="Pfam" id="PF00155">
    <property type="entry name" value="Aminotran_1_2"/>
    <property type="match status" value="1"/>
</dbReference>
<keyword evidence="6 14" id="KW-0032">Aminotransferase</keyword>
<evidence type="ECO:0000256" key="8">
    <source>
        <dbReference type="ARBA" id="ARBA00022679"/>
    </source>
</evidence>
<dbReference type="PATRIC" id="fig|448.7.peg.1048"/>
<dbReference type="OrthoDB" id="9813612at2"/>
<sequence>MSILDLIRPNLKTIKNYIPDGDNQSCRLHANELPWSPIRLNEVSLNHYPSALMVKRIEQRLADLYQVDTDQLVITRGSDDGLDLLMRLFIRVGSDSILQCPPTFPMYAFYAHLQQAGIRNCPLDAESEFNFSLDNLLAQWQPDCKLIMICRPNNPTGGLIDLQTVSDLCDKMAGKSIVIADEAYIEFAQTESAARLIPLYDNLIVLRTLSKAYGMAGLRVGSIMTQAPLVQAIRGIMSPFPFSSAVLELAEQALNRQDWFSDTVEKILVQREILRMRLSQCRVIESVYPSRTNFLLVKSPHAQDLQAWLAEQGIAVRHFPQSPVLQSMLRITVGDEQQNDHLMTALDAFSMR</sequence>
<accession>A0A0W0TR63</accession>
<dbReference type="EC" id="2.6.1.9" evidence="5"/>
<dbReference type="InterPro" id="IPR015424">
    <property type="entry name" value="PyrdxlP-dep_Trfase"/>
</dbReference>
<keyword evidence="15" id="KW-1185">Reference proteome</keyword>
<comment type="catalytic activity">
    <reaction evidence="11">
        <text>L-histidinol phosphate + 2-oxoglutarate = 3-(imidazol-4-yl)-2-oxopropyl phosphate + L-glutamate</text>
        <dbReference type="Rhea" id="RHEA:23744"/>
        <dbReference type="ChEBI" id="CHEBI:16810"/>
        <dbReference type="ChEBI" id="CHEBI:29985"/>
        <dbReference type="ChEBI" id="CHEBI:57766"/>
        <dbReference type="ChEBI" id="CHEBI:57980"/>
        <dbReference type="EC" id="2.6.1.9"/>
    </reaction>
</comment>
<protein>
    <recommendedName>
        <fullName evidence="5">histidinol-phosphate transaminase</fullName>
        <ecNumber evidence="5">2.6.1.9</ecNumber>
    </recommendedName>
</protein>
<keyword evidence="8 14" id="KW-0808">Transferase</keyword>
<dbReference type="RefSeq" id="WP_058526166.1">
    <property type="nucleotide sequence ID" value="NZ_CAAAHY010000006.1"/>
</dbReference>
<dbReference type="PANTHER" id="PTHR42885:SF2">
    <property type="entry name" value="HISTIDINOL-PHOSPHATE AMINOTRANSFERASE"/>
    <property type="match status" value="1"/>
</dbReference>
<dbReference type="Gene3D" id="3.90.1150.10">
    <property type="entry name" value="Aspartate Aminotransferase, domain 1"/>
    <property type="match status" value="1"/>
</dbReference>
<dbReference type="AlphaFoldDB" id="A0A0W0TR63"/>
<proteinExistence type="inferred from homology"/>
<dbReference type="GO" id="GO:0004400">
    <property type="term" value="F:histidinol-phosphate transaminase activity"/>
    <property type="evidence" value="ECO:0007669"/>
    <property type="project" value="UniProtKB-EC"/>
</dbReference>
<reference evidence="14 15" key="1">
    <citation type="submission" date="2015-11" db="EMBL/GenBank/DDBJ databases">
        <title>Genomic analysis of 38 Legionella species identifies large and diverse effector repertoires.</title>
        <authorList>
            <person name="Burstein D."/>
            <person name="Amaro F."/>
            <person name="Zusman T."/>
            <person name="Lifshitz Z."/>
            <person name="Cohen O."/>
            <person name="Gilbert J.A."/>
            <person name="Pupko T."/>
            <person name="Shuman H.A."/>
            <person name="Segal G."/>
        </authorList>
    </citation>
    <scope>NUCLEOTIDE SEQUENCE [LARGE SCALE GENOMIC DNA]</scope>
    <source>
        <strain evidence="14 15">SE-32A-C8</strain>
    </source>
</reference>
<evidence type="ECO:0000313" key="15">
    <source>
        <dbReference type="Proteomes" id="UP000054773"/>
    </source>
</evidence>
<dbReference type="InterPro" id="IPR001917">
    <property type="entry name" value="Aminotrans_II_pyridoxalP_BS"/>
</dbReference>
<dbReference type="EMBL" id="LNYA01000023">
    <property type="protein sequence ID" value="KTC97946.1"/>
    <property type="molecule type" value="Genomic_DNA"/>
</dbReference>
<dbReference type="SUPFAM" id="SSF53383">
    <property type="entry name" value="PLP-dependent transferases"/>
    <property type="match status" value="1"/>
</dbReference>
<dbReference type="CDD" id="cd00609">
    <property type="entry name" value="AAT_like"/>
    <property type="match status" value="1"/>
</dbReference>
<comment type="caution">
    <text evidence="14">The sequence shown here is derived from an EMBL/GenBank/DDBJ whole genome shotgun (WGS) entry which is preliminary data.</text>
</comment>
<dbReference type="InterPro" id="IPR015422">
    <property type="entry name" value="PyrdxlP-dep_Trfase_small"/>
</dbReference>
<dbReference type="InterPro" id="IPR005861">
    <property type="entry name" value="HisP_aminotrans"/>
</dbReference>
<dbReference type="InterPro" id="IPR004839">
    <property type="entry name" value="Aminotransferase_I/II_large"/>
</dbReference>
<evidence type="ECO:0000313" key="14">
    <source>
        <dbReference type="EMBL" id="KTC97946.1"/>
    </source>
</evidence>
<dbReference type="PROSITE" id="PS00599">
    <property type="entry name" value="AA_TRANSFER_CLASS_2"/>
    <property type="match status" value="1"/>
</dbReference>
<comment type="cofactor">
    <cofactor evidence="1 12">
        <name>pyridoxal 5'-phosphate</name>
        <dbReference type="ChEBI" id="CHEBI:597326"/>
    </cofactor>
</comment>
<dbReference type="Proteomes" id="UP000054773">
    <property type="component" value="Unassembled WGS sequence"/>
</dbReference>
<evidence type="ECO:0000256" key="10">
    <source>
        <dbReference type="ARBA" id="ARBA00023102"/>
    </source>
</evidence>
<evidence type="ECO:0000256" key="5">
    <source>
        <dbReference type="ARBA" id="ARBA00012748"/>
    </source>
</evidence>
<name>A0A0W0TR63_LEGER</name>
<dbReference type="GO" id="GO:0000105">
    <property type="term" value="P:L-histidine biosynthetic process"/>
    <property type="evidence" value="ECO:0007669"/>
    <property type="project" value="UniProtKB-UniPathway"/>
</dbReference>
<comment type="pathway">
    <text evidence="2">Amino-acid biosynthesis; L-histidine biosynthesis; L-histidine from 5-phospho-alpha-D-ribose 1-diphosphate: step 7/9.</text>
</comment>
<dbReference type="PANTHER" id="PTHR42885">
    <property type="entry name" value="HISTIDINOL-PHOSPHATE AMINOTRANSFERASE-RELATED"/>
    <property type="match status" value="1"/>
</dbReference>
<dbReference type="NCBIfam" id="TIGR01141">
    <property type="entry name" value="hisC"/>
    <property type="match status" value="1"/>
</dbReference>
<comment type="subunit">
    <text evidence="4">Homodimer.</text>
</comment>
<evidence type="ECO:0000256" key="6">
    <source>
        <dbReference type="ARBA" id="ARBA00022576"/>
    </source>
</evidence>
<dbReference type="Gene3D" id="3.40.640.10">
    <property type="entry name" value="Type I PLP-dependent aspartate aminotransferase-like (Major domain)"/>
    <property type="match status" value="1"/>
</dbReference>
<dbReference type="GO" id="GO:0030170">
    <property type="term" value="F:pyridoxal phosphate binding"/>
    <property type="evidence" value="ECO:0007669"/>
    <property type="project" value="InterPro"/>
</dbReference>